<comment type="function">
    <text evidence="6">Catalyzes the 2'-O-methylation of the ribose of cytidine 1402 (C1402) in 16S rRNA.</text>
</comment>
<keyword evidence="1 6" id="KW-0963">Cytoplasm</keyword>
<dbReference type="Gene3D" id="3.40.1010.10">
    <property type="entry name" value="Cobalt-precorrin-4 Transmethylase, Domain 1"/>
    <property type="match status" value="1"/>
</dbReference>
<dbReference type="HAMAP" id="MF_01877">
    <property type="entry name" value="16SrRNA_methyltr_I"/>
    <property type="match status" value="1"/>
</dbReference>
<dbReference type="EMBL" id="LBWK01000001">
    <property type="protein sequence ID" value="KKR06170.1"/>
    <property type="molecule type" value="Genomic_DNA"/>
</dbReference>
<evidence type="ECO:0000259" key="7">
    <source>
        <dbReference type="Pfam" id="PF00590"/>
    </source>
</evidence>
<dbReference type="Proteomes" id="UP000034799">
    <property type="component" value="Unassembled WGS sequence"/>
</dbReference>
<dbReference type="InterPro" id="IPR018063">
    <property type="entry name" value="SAM_MeTrfase_RsmI_CS"/>
</dbReference>
<evidence type="ECO:0000256" key="5">
    <source>
        <dbReference type="ARBA" id="ARBA00022691"/>
    </source>
</evidence>
<dbReference type="SUPFAM" id="SSF53790">
    <property type="entry name" value="Tetrapyrrole methylase"/>
    <property type="match status" value="1"/>
</dbReference>
<dbReference type="PATRIC" id="fig|1619100.3.peg.211"/>
<dbReference type="InterPro" id="IPR000878">
    <property type="entry name" value="4pyrrol_Mease"/>
</dbReference>
<evidence type="ECO:0000256" key="4">
    <source>
        <dbReference type="ARBA" id="ARBA00022679"/>
    </source>
</evidence>
<dbReference type="STRING" id="1619100.UT34_C0001G0210"/>
<comment type="caution">
    <text evidence="8">The sequence shown here is derived from an EMBL/GenBank/DDBJ whole genome shotgun (WGS) entry which is preliminary data.</text>
</comment>
<dbReference type="NCBIfam" id="TIGR00096">
    <property type="entry name" value="16S rRNA (cytidine(1402)-2'-O)-methyltransferase"/>
    <property type="match status" value="1"/>
</dbReference>
<keyword evidence="5 6" id="KW-0949">S-adenosyl-L-methionine</keyword>
<dbReference type="EC" id="2.1.1.198" evidence="6"/>
<dbReference type="CDD" id="cd11648">
    <property type="entry name" value="RsmI"/>
    <property type="match status" value="1"/>
</dbReference>
<dbReference type="InterPro" id="IPR014776">
    <property type="entry name" value="4pyrrole_Mease_sub2"/>
</dbReference>
<comment type="similarity">
    <text evidence="6">Belongs to the methyltransferase superfamily. RsmI family.</text>
</comment>
<name>A0A0G0Q6Y0_9BACT</name>
<evidence type="ECO:0000256" key="6">
    <source>
        <dbReference type="HAMAP-Rule" id="MF_01877"/>
    </source>
</evidence>
<dbReference type="PANTHER" id="PTHR46111">
    <property type="entry name" value="RIBOSOMAL RNA SMALL SUBUNIT METHYLTRANSFERASE I"/>
    <property type="match status" value="1"/>
</dbReference>
<dbReference type="PIRSF" id="PIRSF005917">
    <property type="entry name" value="MTase_YraL"/>
    <property type="match status" value="1"/>
</dbReference>
<dbReference type="InterPro" id="IPR035996">
    <property type="entry name" value="4pyrrol_Methylase_sf"/>
</dbReference>
<dbReference type="InterPro" id="IPR008189">
    <property type="entry name" value="rRNA_ssu_MeTfrase_I"/>
</dbReference>
<dbReference type="FunFam" id="3.40.1010.10:FF:000007">
    <property type="entry name" value="Ribosomal RNA small subunit methyltransferase I"/>
    <property type="match status" value="1"/>
</dbReference>
<dbReference type="PROSITE" id="PS01296">
    <property type="entry name" value="RSMI"/>
    <property type="match status" value="1"/>
</dbReference>
<reference evidence="8 9" key="1">
    <citation type="journal article" date="2015" name="Nature">
        <title>rRNA introns, odd ribosomes, and small enigmatic genomes across a large radiation of phyla.</title>
        <authorList>
            <person name="Brown C.T."/>
            <person name="Hug L.A."/>
            <person name="Thomas B.C."/>
            <person name="Sharon I."/>
            <person name="Castelle C.J."/>
            <person name="Singh A."/>
            <person name="Wilkins M.J."/>
            <person name="Williams K.H."/>
            <person name="Banfield J.F."/>
        </authorList>
    </citation>
    <scope>NUCLEOTIDE SEQUENCE [LARGE SCALE GENOMIC DNA]</scope>
</reference>
<evidence type="ECO:0000256" key="3">
    <source>
        <dbReference type="ARBA" id="ARBA00022603"/>
    </source>
</evidence>
<evidence type="ECO:0000313" key="8">
    <source>
        <dbReference type="EMBL" id="KKR06170.1"/>
    </source>
</evidence>
<comment type="subcellular location">
    <subcellularLocation>
        <location evidence="6">Cytoplasm</location>
    </subcellularLocation>
</comment>
<evidence type="ECO:0000256" key="2">
    <source>
        <dbReference type="ARBA" id="ARBA00022552"/>
    </source>
</evidence>
<evidence type="ECO:0000313" key="9">
    <source>
        <dbReference type="Proteomes" id="UP000034799"/>
    </source>
</evidence>
<protein>
    <recommendedName>
        <fullName evidence="6">Ribosomal RNA small subunit methyltransferase I</fullName>
        <ecNumber evidence="6">2.1.1.198</ecNumber>
    </recommendedName>
    <alternativeName>
        <fullName evidence="6">16S rRNA 2'-O-ribose C1402 methyltransferase</fullName>
    </alternativeName>
    <alternativeName>
        <fullName evidence="6">rRNA (cytidine-2'-O-)-methyltransferase RsmI</fullName>
    </alternativeName>
</protein>
<organism evidence="8 9">
    <name type="scientific">candidate division WS6 bacterium GW2011_GWF2_39_15</name>
    <dbReference type="NCBI Taxonomy" id="1619100"/>
    <lineage>
        <taxon>Bacteria</taxon>
        <taxon>Candidatus Dojkabacteria</taxon>
    </lineage>
</organism>
<proteinExistence type="inferred from homology"/>
<dbReference type="GO" id="GO:0070677">
    <property type="term" value="F:rRNA (cytosine-2'-O-)-methyltransferase activity"/>
    <property type="evidence" value="ECO:0007669"/>
    <property type="project" value="UniProtKB-UniRule"/>
</dbReference>
<feature type="domain" description="Tetrapyrrole methylase" evidence="7">
    <location>
        <begin position="5"/>
        <end position="196"/>
    </location>
</feature>
<dbReference type="AlphaFoldDB" id="A0A0G0Q6Y0"/>
<dbReference type="Gene3D" id="3.30.950.10">
    <property type="entry name" value="Methyltransferase, Cobalt-precorrin-4 Transmethylase, Domain 2"/>
    <property type="match status" value="1"/>
</dbReference>
<dbReference type="GO" id="GO:0005737">
    <property type="term" value="C:cytoplasm"/>
    <property type="evidence" value="ECO:0007669"/>
    <property type="project" value="UniProtKB-SubCell"/>
</dbReference>
<keyword evidence="3 6" id="KW-0489">Methyltransferase</keyword>
<gene>
    <name evidence="6" type="primary">rsmI</name>
    <name evidence="8" type="ORF">UT34_C0001G0210</name>
</gene>
<accession>A0A0G0Q6Y0</accession>
<keyword evidence="2 6" id="KW-0698">rRNA processing</keyword>
<comment type="catalytic activity">
    <reaction evidence="6">
        <text>cytidine(1402) in 16S rRNA + S-adenosyl-L-methionine = 2'-O-methylcytidine(1402) in 16S rRNA + S-adenosyl-L-homocysteine + H(+)</text>
        <dbReference type="Rhea" id="RHEA:42924"/>
        <dbReference type="Rhea" id="RHEA-COMP:10285"/>
        <dbReference type="Rhea" id="RHEA-COMP:10286"/>
        <dbReference type="ChEBI" id="CHEBI:15378"/>
        <dbReference type="ChEBI" id="CHEBI:57856"/>
        <dbReference type="ChEBI" id="CHEBI:59789"/>
        <dbReference type="ChEBI" id="CHEBI:74495"/>
        <dbReference type="ChEBI" id="CHEBI:82748"/>
        <dbReference type="EC" id="2.1.1.198"/>
    </reaction>
</comment>
<evidence type="ECO:0000256" key="1">
    <source>
        <dbReference type="ARBA" id="ARBA00022490"/>
    </source>
</evidence>
<dbReference type="PANTHER" id="PTHR46111:SF1">
    <property type="entry name" value="RIBOSOMAL RNA SMALL SUBUNIT METHYLTRANSFERASE I"/>
    <property type="match status" value="1"/>
</dbReference>
<keyword evidence="4 6" id="KW-0808">Transferase</keyword>
<dbReference type="InterPro" id="IPR014777">
    <property type="entry name" value="4pyrrole_Mease_sub1"/>
</dbReference>
<dbReference type="Pfam" id="PF00590">
    <property type="entry name" value="TP_methylase"/>
    <property type="match status" value="1"/>
</dbReference>
<sequence length="226" mass="25110">MNKGTLFVVATPIGNLGDITLRAIETLKSVAFILAEDTRETAKLLRKYSIETSLVSYRDQNHVRMIEKVLEKLDNGLNLALVSDSGTPVISDPGFKLVRDLVSRGYTVSPIPGPNAAIAALSVSGVVTDKFLFLGFLPKSDTKRKEMLTEYGKLDVSLVIYESPQRLERLLIEISESLGDRNVVIANDITKLYELFSKKNVSEHLMDIKNGRIKLKGEFVVLIDKE</sequence>